<feature type="domain" description="AAA+ ATPase" evidence="2">
    <location>
        <begin position="238"/>
        <end position="391"/>
    </location>
</feature>
<evidence type="ECO:0000256" key="1">
    <source>
        <dbReference type="SAM" id="Coils"/>
    </source>
</evidence>
<accession>A0A089HQ55</accession>
<keyword evidence="1" id="KW-0175">Coiled coil</keyword>
<evidence type="ECO:0000259" key="2">
    <source>
        <dbReference type="SMART" id="SM00382"/>
    </source>
</evidence>
<organism evidence="3 4">
    <name type="scientific">Paenibacillus durus</name>
    <name type="common">Paenibacillus azotofixans</name>
    <dbReference type="NCBI Taxonomy" id="44251"/>
    <lineage>
        <taxon>Bacteria</taxon>
        <taxon>Bacillati</taxon>
        <taxon>Bacillota</taxon>
        <taxon>Bacilli</taxon>
        <taxon>Bacillales</taxon>
        <taxon>Paenibacillaceae</taxon>
        <taxon>Paenibacillus</taxon>
    </lineage>
</organism>
<dbReference type="RefSeq" id="WP_042207952.1">
    <property type="nucleotide sequence ID" value="NZ_CP009288.1"/>
</dbReference>
<dbReference type="KEGG" id="pdu:PDUR_21205"/>
<name>A0A089HQ55_PAEDU</name>
<sequence length="849" mass="99411">MYLTGSEYLELDGILKKYEVGLRSYIAEKVCDKYTNYNSFSTVISELKIRFDSSQIGIKPFLFQKYYSKLVALEKDEKLEKLYDALNFTLTCFKMQNHYEDSDVPYLSGILDLMFLLNAPLFSELTTQFGSEFEDFLSLYLKIRNGGSHPASKRILIEEAHQITQFVLISTSVIRSEYFWYVEVESIKKNISEFLHKIKKKTPIFNNLLQINQNHEELLMRETELAHLEKLLITNKRRSSSVVLHGYGGVGKTSLAREFCNRIMKKVLESEIKMDFIIWASSKNEELIFDRVGMIKIREFKPQYQTFEDLVEMMCKILQLDTSSEEQLLNYFENCNQGLIVIDNYENIKGTERAKLEKFISDGCPNNIQFLLTSRQDEDIADKRIEIKGFKEVDIGIQFIEEYCTLNDFSLIYTNDELKEFLSLSCGNTLVITISLDRIFDGIMDLKSSLDNLRPLRNRDVEQIAEFMYKHMFDGIIAENEKSFPYIRKILNIMLLYRDPVDINILFDFTEAKITDLEEILSLFVRKFIVNKVRGMYELNEMATKFISLKLVPDNQHLRDLLNKIQDYRQDKELALKRLEEDTSNNPKLRNIIDDWQPYANSESIIIAQAYKLYDDYSKRLSKIHNNDIAFKNDLLSEVKDAFSKLSNRSGHPYVSFQKARVLKLFLFGLRNAELRKELIQQMKEAYEEAYIVIYTGDYRNIINTASFPALLMLYGIFCLVDYKNNFEAVKYLEMASDFYNNRETEFSENNANTYFFLSQACCNAYLEKGDISYLNKALKCINSAYSYFKNCSDETSKNKVNELSLMSLFIQFMKNDIPKGTVRNQMKQFKQMKGYMSPIIKEINKKLA</sequence>
<dbReference type="SUPFAM" id="SSF52540">
    <property type="entry name" value="P-loop containing nucleoside triphosphate hydrolases"/>
    <property type="match status" value="1"/>
</dbReference>
<evidence type="ECO:0000313" key="3">
    <source>
        <dbReference type="EMBL" id="AIQ14151.1"/>
    </source>
</evidence>
<dbReference type="Pfam" id="PF13191">
    <property type="entry name" value="AAA_16"/>
    <property type="match status" value="1"/>
</dbReference>
<evidence type="ECO:0000313" key="4">
    <source>
        <dbReference type="Proteomes" id="UP000029409"/>
    </source>
</evidence>
<protein>
    <recommendedName>
        <fullName evidence="2">AAA+ ATPase domain-containing protein</fullName>
    </recommendedName>
</protein>
<dbReference type="EMBL" id="CP009288">
    <property type="protein sequence ID" value="AIQ14151.1"/>
    <property type="molecule type" value="Genomic_DNA"/>
</dbReference>
<dbReference type="AlphaFoldDB" id="A0A089HQ55"/>
<dbReference type="Gene3D" id="3.40.50.300">
    <property type="entry name" value="P-loop containing nucleotide triphosphate hydrolases"/>
    <property type="match status" value="1"/>
</dbReference>
<dbReference type="InterPro" id="IPR041664">
    <property type="entry name" value="AAA_16"/>
</dbReference>
<dbReference type="Proteomes" id="UP000029409">
    <property type="component" value="Chromosome"/>
</dbReference>
<feature type="coiled-coil region" evidence="1">
    <location>
        <begin position="558"/>
        <end position="585"/>
    </location>
</feature>
<dbReference type="InterPro" id="IPR027417">
    <property type="entry name" value="P-loop_NTPase"/>
</dbReference>
<reference evidence="3 4" key="1">
    <citation type="submission" date="2014-08" db="EMBL/GenBank/DDBJ databases">
        <title>Comparative genomics of the Paenibacillus odorifer group.</title>
        <authorList>
            <person name="den Bakker H.C."/>
            <person name="Tsai Y.-C."/>
            <person name="Martin N."/>
            <person name="Korlach J."/>
            <person name="Wiedmann M."/>
        </authorList>
    </citation>
    <scope>NUCLEOTIDE SEQUENCE [LARGE SCALE GENOMIC DNA]</scope>
    <source>
        <strain evidence="3 4">DSM 1735</strain>
    </source>
</reference>
<dbReference type="InterPro" id="IPR003593">
    <property type="entry name" value="AAA+_ATPase"/>
</dbReference>
<gene>
    <name evidence="3" type="ORF">PDUR_21205</name>
</gene>
<dbReference type="SMART" id="SM00382">
    <property type="entry name" value="AAA"/>
    <property type="match status" value="1"/>
</dbReference>
<proteinExistence type="predicted"/>
<keyword evidence="4" id="KW-1185">Reference proteome</keyword>